<protein>
    <recommendedName>
        <fullName evidence="4">Secreted protein</fullName>
    </recommendedName>
</protein>
<evidence type="ECO:0000256" key="1">
    <source>
        <dbReference type="SAM" id="SignalP"/>
    </source>
</evidence>
<dbReference type="GeneID" id="19334244"/>
<gene>
    <name evidence="2" type="ORF">MYCFIDRAFT_179960</name>
</gene>
<dbReference type="EMBL" id="KB446566">
    <property type="protein sequence ID" value="EME77391.1"/>
    <property type="molecule type" value="Genomic_DNA"/>
</dbReference>
<keyword evidence="1" id="KW-0732">Signal</keyword>
<evidence type="ECO:0000313" key="3">
    <source>
        <dbReference type="Proteomes" id="UP000016932"/>
    </source>
</evidence>
<accession>M2ZZ20</accession>
<dbReference type="KEGG" id="pfj:MYCFIDRAFT_179960"/>
<organism evidence="2 3">
    <name type="scientific">Pseudocercospora fijiensis (strain CIRAD86)</name>
    <name type="common">Black leaf streak disease fungus</name>
    <name type="synonym">Mycosphaerella fijiensis</name>
    <dbReference type="NCBI Taxonomy" id="383855"/>
    <lineage>
        <taxon>Eukaryota</taxon>
        <taxon>Fungi</taxon>
        <taxon>Dikarya</taxon>
        <taxon>Ascomycota</taxon>
        <taxon>Pezizomycotina</taxon>
        <taxon>Dothideomycetes</taxon>
        <taxon>Dothideomycetidae</taxon>
        <taxon>Mycosphaerellales</taxon>
        <taxon>Mycosphaerellaceae</taxon>
        <taxon>Pseudocercospora</taxon>
    </lineage>
</organism>
<dbReference type="VEuPathDB" id="FungiDB:MYCFIDRAFT_179960"/>
<sequence length="153" mass="17186">MNILLLLLVTTKATLRIRSRGIPVIAAATVGIGVAIGKARKCSESDQPSIDNLVCMELRRWLASTFFHSPQDAQLEAVCVPKQALILKSEQERFDAHYHGPWYRSCLQSHAASLSCQLAPWLRLEHGTPARICRNNNIICCAYLSMIWPNWKT</sequence>
<name>M2ZZ20_PSEFD</name>
<proteinExistence type="predicted"/>
<evidence type="ECO:0008006" key="4">
    <source>
        <dbReference type="Google" id="ProtNLM"/>
    </source>
</evidence>
<keyword evidence="3" id="KW-1185">Reference proteome</keyword>
<dbReference type="AlphaFoldDB" id="M2ZZ20"/>
<feature type="signal peptide" evidence="1">
    <location>
        <begin position="1"/>
        <end position="21"/>
    </location>
</feature>
<dbReference type="HOGENOM" id="CLU_1714100_0_0_1"/>
<feature type="chain" id="PRO_5004030322" description="Secreted protein" evidence="1">
    <location>
        <begin position="22"/>
        <end position="153"/>
    </location>
</feature>
<dbReference type="Proteomes" id="UP000016932">
    <property type="component" value="Unassembled WGS sequence"/>
</dbReference>
<evidence type="ECO:0000313" key="2">
    <source>
        <dbReference type="EMBL" id="EME77391.1"/>
    </source>
</evidence>
<dbReference type="RefSeq" id="XP_007932144.1">
    <property type="nucleotide sequence ID" value="XM_007933953.1"/>
</dbReference>
<reference evidence="2 3" key="1">
    <citation type="journal article" date="2012" name="PLoS Pathog.">
        <title>Diverse lifestyles and strategies of plant pathogenesis encoded in the genomes of eighteen Dothideomycetes fungi.</title>
        <authorList>
            <person name="Ohm R.A."/>
            <person name="Feau N."/>
            <person name="Henrissat B."/>
            <person name="Schoch C.L."/>
            <person name="Horwitz B.A."/>
            <person name="Barry K.W."/>
            <person name="Condon B.J."/>
            <person name="Copeland A.C."/>
            <person name="Dhillon B."/>
            <person name="Glaser F."/>
            <person name="Hesse C.N."/>
            <person name="Kosti I."/>
            <person name="LaButti K."/>
            <person name="Lindquist E.A."/>
            <person name="Lucas S."/>
            <person name="Salamov A.A."/>
            <person name="Bradshaw R.E."/>
            <person name="Ciuffetti L."/>
            <person name="Hamelin R.C."/>
            <person name="Kema G.H.J."/>
            <person name="Lawrence C."/>
            <person name="Scott J.A."/>
            <person name="Spatafora J.W."/>
            <person name="Turgeon B.G."/>
            <person name="de Wit P.J.G.M."/>
            <person name="Zhong S."/>
            <person name="Goodwin S.B."/>
            <person name="Grigoriev I.V."/>
        </authorList>
    </citation>
    <scope>NUCLEOTIDE SEQUENCE [LARGE SCALE GENOMIC DNA]</scope>
    <source>
        <strain evidence="2 3">CIRAD86</strain>
    </source>
</reference>